<feature type="domain" description="MRH" evidence="6">
    <location>
        <begin position="307"/>
        <end position="437"/>
    </location>
</feature>
<dbReference type="GO" id="GO:0030970">
    <property type="term" value="P:retrograde protein transport, ER to cytosol"/>
    <property type="evidence" value="ECO:0007669"/>
    <property type="project" value="TreeGrafter"/>
</dbReference>
<dbReference type="Gene3D" id="2.70.130.10">
    <property type="entry name" value="Mannose-6-phosphate receptor binding domain"/>
    <property type="match status" value="1"/>
</dbReference>
<keyword evidence="2 5" id="KW-0732">Signal</keyword>
<evidence type="ECO:0000313" key="8">
    <source>
        <dbReference type="Proteomes" id="UP000435112"/>
    </source>
</evidence>
<dbReference type="PANTHER" id="PTHR15414">
    <property type="entry name" value="OS-9-RELATED"/>
    <property type="match status" value="1"/>
</dbReference>
<proteinExistence type="predicted"/>
<dbReference type="EMBL" id="QXFU01000886">
    <property type="protein sequence ID" value="KAE9017295.1"/>
    <property type="molecule type" value="Genomic_DNA"/>
</dbReference>
<evidence type="ECO:0000259" key="6">
    <source>
        <dbReference type="PROSITE" id="PS51914"/>
    </source>
</evidence>
<feature type="chain" id="PRO_5025667194" description="MRH domain-containing protein" evidence="5">
    <location>
        <begin position="22"/>
        <end position="532"/>
    </location>
</feature>
<dbReference type="PANTHER" id="PTHR15414:SF0">
    <property type="entry name" value="ENDOPLASMIC RETICULUM LECTIN 1"/>
    <property type="match status" value="1"/>
</dbReference>
<dbReference type="Proteomes" id="UP000435112">
    <property type="component" value="Unassembled WGS sequence"/>
</dbReference>
<evidence type="ECO:0000256" key="4">
    <source>
        <dbReference type="ARBA" id="ARBA00023157"/>
    </source>
</evidence>
<evidence type="ECO:0000256" key="5">
    <source>
        <dbReference type="SAM" id="SignalP"/>
    </source>
</evidence>
<dbReference type="InterPro" id="IPR045149">
    <property type="entry name" value="OS-9-like"/>
</dbReference>
<dbReference type="OrthoDB" id="448954at2759"/>
<comment type="caution">
    <text evidence="7">The sequence shown here is derived from an EMBL/GenBank/DDBJ whole genome shotgun (WGS) entry which is preliminary data.</text>
</comment>
<evidence type="ECO:0000313" key="7">
    <source>
        <dbReference type="EMBL" id="KAE9017295.1"/>
    </source>
</evidence>
<accession>A0A6A3LG48</accession>
<dbReference type="PROSITE" id="PS51914">
    <property type="entry name" value="MRH"/>
    <property type="match status" value="1"/>
</dbReference>
<keyword evidence="4" id="KW-1015">Disulfide bond</keyword>
<gene>
    <name evidence="7" type="ORF">PR002_g13430</name>
</gene>
<sequence length="532" mass="58328">MVMTRRVLALVLVGASSVASAAPFASSLDASYVVQLHASRDGYTPSESGANLRSQLMTTEAGQQFECFLPSLTAAEEGATDDLETATDSLTAKEKEDKEQTAAFLAFGRAAAQKVRPKCVQYVDRDSQWVYEVCSGLFIRRVGLRSATAIATAKAKATETKGQPVEVQVDATGATANPNEKQQQVAGHEVEELGAFASDASRPALNYDEFAIPETQDRVRNHRKPLFTQTFGKDEQQIQVQFICSATVRDDVVSAVQWRGDSPKGGPREVAAFLVGSRVFCDPQHSDADDNDLFTVRSLLQPLEDAHTCVTRNEGWWTYEFCFGRSLRQYHRDGDGRITADFSLGKFDTAANRELERSGSALVSEHIDATHDVSRPAYLELYDHGTFCKEFESHAPRKAKVFYYCSQGGTSHHILTVKETQTCSYTVKVSSPVLCDHPHFLNDEQKSDQQAQVLHCIPVAESAATATDEQDSLLSPPSPPPSCPARNSFVAPWILSEVERPRTVLSNSSNDIVDPTSIFTGFFYIGACDDPA</sequence>
<dbReference type="InterPro" id="IPR009011">
    <property type="entry name" value="Man6P_isomerase_rcpt-bd_dom_sf"/>
</dbReference>
<evidence type="ECO:0000256" key="2">
    <source>
        <dbReference type="ARBA" id="ARBA00022729"/>
    </source>
</evidence>
<dbReference type="SUPFAM" id="SSF50911">
    <property type="entry name" value="Mannose 6-phosphate receptor domain"/>
    <property type="match status" value="1"/>
</dbReference>
<dbReference type="AlphaFoldDB" id="A0A6A3LG48"/>
<feature type="signal peptide" evidence="5">
    <location>
        <begin position="1"/>
        <end position="21"/>
    </location>
</feature>
<keyword evidence="3" id="KW-0256">Endoplasmic reticulum</keyword>
<dbReference type="Pfam" id="PF07915">
    <property type="entry name" value="PRKCSH"/>
    <property type="match status" value="1"/>
</dbReference>
<dbReference type="GO" id="GO:0005788">
    <property type="term" value="C:endoplasmic reticulum lumen"/>
    <property type="evidence" value="ECO:0007669"/>
    <property type="project" value="TreeGrafter"/>
</dbReference>
<evidence type="ECO:0000256" key="3">
    <source>
        <dbReference type="ARBA" id="ARBA00022824"/>
    </source>
</evidence>
<dbReference type="GO" id="GO:0030968">
    <property type="term" value="P:endoplasmic reticulum unfolded protein response"/>
    <property type="evidence" value="ECO:0007669"/>
    <property type="project" value="InterPro"/>
</dbReference>
<dbReference type="InterPro" id="IPR044865">
    <property type="entry name" value="MRH_dom"/>
</dbReference>
<name>A0A6A3LG48_9STRA</name>
<dbReference type="InterPro" id="IPR012913">
    <property type="entry name" value="OS9-like_dom"/>
</dbReference>
<protein>
    <recommendedName>
        <fullName evidence="6">MRH domain-containing protein</fullName>
    </recommendedName>
</protein>
<evidence type="ECO:0000256" key="1">
    <source>
        <dbReference type="ARBA" id="ARBA00004240"/>
    </source>
</evidence>
<organism evidence="7 8">
    <name type="scientific">Phytophthora rubi</name>
    <dbReference type="NCBI Taxonomy" id="129364"/>
    <lineage>
        <taxon>Eukaryota</taxon>
        <taxon>Sar</taxon>
        <taxon>Stramenopiles</taxon>
        <taxon>Oomycota</taxon>
        <taxon>Peronosporomycetes</taxon>
        <taxon>Peronosporales</taxon>
        <taxon>Peronosporaceae</taxon>
        <taxon>Phytophthora</taxon>
    </lineage>
</organism>
<reference evidence="7 8" key="1">
    <citation type="submission" date="2018-09" db="EMBL/GenBank/DDBJ databases">
        <title>Genomic investigation of the strawberry pathogen Phytophthora fragariae indicates pathogenicity is determined by transcriptional variation in three key races.</title>
        <authorList>
            <person name="Adams T.M."/>
            <person name="Armitage A.D."/>
            <person name="Sobczyk M.K."/>
            <person name="Bates H.J."/>
            <person name="Dunwell J.M."/>
            <person name="Nellist C.F."/>
            <person name="Harrison R.J."/>
        </authorList>
    </citation>
    <scope>NUCLEOTIDE SEQUENCE [LARGE SCALE GENOMIC DNA]</scope>
    <source>
        <strain evidence="7 8">SCRP324</strain>
    </source>
</reference>
<comment type="subcellular location">
    <subcellularLocation>
        <location evidence="1">Endoplasmic reticulum</location>
    </subcellularLocation>
</comment>